<dbReference type="EMBL" id="LAZR01059855">
    <property type="protein sequence ID" value="KKK66910.1"/>
    <property type="molecule type" value="Genomic_DNA"/>
</dbReference>
<evidence type="ECO:0000313" key="1">
    <source>
        <dbReference type="EMBL" id="KKK66910.1"/>
    </source>
</evidence>
<reference evidence="1" key="1">
    <citation type="journal article" date="2015" name="Nature">
        <title>Complex archaea that bridge the gap between prokaryotes and eukaryotes.</title>
        <authorList>
            <person name="Spang A."/>
            <person name="Saw J.H."/>
            <person name="Jorgensen S.L."/>
            <person name="Zaremba-Niedzwiedzka K."/>
            <person name="Martijn J."/>
            <person name="Lind A.E."/>
            <person name="van Eijk R."/>
            <person name="Schleper C."/>
            <person name="Guy L."/>
            <person name="Ettema T.J."/>
        </authorList>
    </citation>
    <scope>NUCLEOTIDE SEQUENCE</scope>
</reference>
<name>A0A0F8Y061_9ZZZZ</name>
<feature type="non-terminal residue" evidence="1">
    <location>
        <position position="60"/>
    </location>
</feature>
<accession>A0A0F8Y061</accession>
<organism evidence="1">
    <name type="scientific">marine sediment metagenome</name>
    <dbReference type="NCBI Taxonomy" id="412755"/>
    <lineage>
        <taxon>unclassified sequences</taxon>
        <taxon>metagenomes</taxon>
        <taxon>ecological metagenomes</taxon>
    </lineage>
</organism>
<comment type="caution">
    <text evidence="1">The sequence shown here is derived from an EMBL/GenBank/DDBJ whole genome shotgun (WGS) entry which is preliminary data.</text>
</comment>
<proteinExistence type="predicted"/>
<protein>
    <submittedName>
        <fullName evidence="1">Uncharacterized protein</fullName>
    </submittedName>
</protein>
<gene>
    <name evidence="1" type="ORF">LCGC14_2959370</name>
</gene>
<sequence length="60" mass="6514">MPNCHICKQFIDEDAESYKLGMGMGIKGGAEVNVDVIVHVKDTDLCFACAVNTARIALEK</sequence>
<dbReference type="AlphaFoldDB" id="A0A0F8Y061"/>